<dbReference type="InterPro" id="IPR028055">
    <property type="entry name" value="YidC/Oxa/ALB_C"/>
</dbReference>
<protein>
    <recommendedName>
        <fullName evidence="3">Membrane protein insertase YidC</fullName>
    </recommendedName>
    <alternativeName>
        <fullName evidence="15">Foldase YidC</fullName>
    </alternativeName>
    <alternativeName>
        <fullName evidence="14">Membrane integrase YidC</fullName>
    </alternativeName>
    <alternativeName>
        <fullName evidence="13">Membrane protein YidC</fullName>
    </alternativeName>
</protein>
<evidence type="ECO:0000256" key="8">
    <source>
        <dbReference type="ARBA" id="ARBA00022989"/>
    </source>
</evidence>
<sequence>MHVFATLGAFLSHLADALVPLFGASATGVAIILLTLGVRLALHPLARSAARGERARTALAPEVQKLRKRHKNDPERLMRATSELYAEAGVSPWGGILPLLAQLPVFFVMYHLFSTGSSGEGHALLGAPLTGRWADALGHGGVTGPHGLVYLGLFALVAAVATWTYTRARKAAAAAPLPAADGTDPAAAMMAKAAKVAPLLSFGTLVTVAVVPLAAALYVVTSTTWTAVERAVLHRPRTPEGAGGAIPAT</sequence>
<gene>
    <name evidence="19" type="ORF">HG542_27565</name>
</gene>
<name>A0A7Y7B9A1_STRMO</name>
<feature type="transmembrane region" description="Helical" evidence="17">
    <location>
        <begin position="27"/>
        <end position="46"/>
    </location>
</feature>
<keyword evidence="7" id="KW-0653">Protein transport</keyword>
<evidence type="ECO:0000256" key="10">
    <source>
        <dbReference type="ARBA" id="ARBA00023186"/>
    </source>
</evidence>
<keyword evidence="4" id="KW-0813">Transport</keyword>
<evidence type="ECO:0000256" key="4">
    <source>
        <dbReference type="ARBA" id="ARBA00022448"/>
    </source>
</evidence>
<dbReference type="GO" id="GO:0032977">
    <property type="term" value="F:membrane insertase activity"/>
    <property type="evidence" value="ECO:0007669"/>
    <property type="project" value="InterPro"/>
</dbReference>
<comment type="subcellular location">
    <subcellularLocation>
        <location evidence="1">Cell membrane</location>
        <topology evidence="1">Multi-pass membrane protein</topology>
    </subcellularLocation>
    <subcellularLocation>
        <location evidence="16">Membrane</location>
        <topology evidence="16">Multi-pass membrane protein</topology>
    </subcellularLocation>
</comment>
<dbReference type="GO" id="GO:0051205">
    <property type="term" value="P:protein insertion into membrane"/>
    <property type="evidence" value="ECO:0007669"/>
    <property type="project" value="TreeGrafter"/>
</dbReference>
<dbReference type="RefSeq" id="WP_171086082.1">
    <property type="nucleotide sequence ID" value="NZ_BNBU01000010.1"/>
</dbReference>
<feature type="transmembrane region" description="Helical" evidence="17">
    <location>
        <begin position="93"/>
        <end position="113"/>
    </location>
</feature>
<evidence type="ECO:0000256" key="11">
    <source>
        <dbReference type="ARBA" id="ARBA00025034"/>
    </source>
</evidence>
<evidence type="ECO:0000256" key="13">
    <source>
        <dbReference type="ARBA" id="ARBA00031538"/>
    </source>
</evidence>
<dbReference type="NCBIfam" id="TIGR03592">
    <property type="entry name" value="yidC_oxa1_cterm"/>
    <property type="match status" value="1"/>
</dbReference>
<evidence type="ECO:0000256" key="9">
    <source>
        <dbReference type="ARBA" id="ARBA00023136"/>
    </source>
</evidence>
<evidence type="ECO:0000313" key="20">
    <source>
        <dbReference type="Proteomes" id="UP000587462"/>
    </source>
</evidence>
<accession>A0A7Y7B9A1</accession>
<dbReference type="GO" id="GO:0005886">
    <property type="term" value="C:plasma membrane"/>
    <property type="evidence" value="ECO:0007669"/>
    <property type="project" value="UniProtKB-SubCell"/>
</dbReference>
<evidence type="ECO:0000256" key="12">
    <source>
        <dbReference type="ARBA" id="ARBA00026028"/>
    </source>
</evidence>
<keyword evidence="10" id="KW-0143">Chaperone</keyword>
<evidence type="ECO:0000256" key="1">
    <source>
        <dbReference type="ARBA" id="ARBA00004651"/>
    </source>
</evidence>
<dbReference type="EMBL" id="JABBXF010000079">
    <property type="protein sequence ID" value="NVK81388.1"/>
    <property type="molecule type" value="Genomic_DNA"/>
</dbReference>
<evidence type="ECO:0000256" key="2">
    <source>
        <dbReference type="ARBA" id="ARBA00010527"/>
    </source>
</evidence>
<comment type="caution">
    <text evidence="19">The sequence shown here is derived from an EMBL/GenBank/DDBJ whole genome shotgun (WGS) entry which is preliminary data.</text>
</comment>
<evidence type="ECO:0000313" key="19">
    <source>
        <dbReference type="EMBL" id="NVK81388.1"/>
    </source>
</evidence>
<keyword evidence="5" id="KW-1003">Cell membrane</keyword>
<feature type="domain" description="Membrane insertase YidC/Oxa/ALB C-terminal" evidence="18">
    <location>
        <begin position="28"/>
        <end position="234"/>
    </location>
</feature>
<dbReference type="Proteomes" id="UP000587462">
    <property type="component" value="Unassembled WGS sequence"/>
</dbReference>
<dbReference type="GO" id="GO:0015031">
    <property type="term" value="P:protein transport"/>
    <property type="evidence" value="ECO:0007669"/>
    <property type="project" value="UniProtKB-KW"/>
</dbReference>
<dbReference type="Pfam" id="PF02096">
    <property type="entry name" value="60KD_IMP"/>
    <property type="match status" value="1"/>
</dbReference>
<evidence type="ECO:0000256" key="7">
    <source>
        <dbReference type="ARBA" id="ARBA00022927"/>
    </source>
</evidence>
<keyword evidence="6 16" id="KW-0812">Transmembrane</keyword>
<evidence type="ECO:0000256" key="6">
    <source>
        <dbReference type="ARBA" id="ARBA00022692"/>
    </source>
</evidence>
<keyword evidence="20" id="KW-1185">Reference proteome</keyword>
<evidence type="ECO:0000256" key="15">
    <source>
        <dbReference type="ARBA" id="ARBA00033342"/>
    </source>
</evidence>
<proteinExistence type="inferred from homology"/>
<organism evidence="19 20">
    <name type="scientific">Streptomyces morookaense</name>
    <name type="common">Streptoverticillium morookaense</name>
    <dbReference type="NCBI Taxonomy" id="1970"/>
    <lineage>
        <taxon>Bacteria</taxon>
        <taxon>Bacillati</taxon>
        <taxon>Actinomycetota</taxon>
        <taxon>Actinomycetes</taxon>
        <taxon>Kitasatosporales</taxon>
        <taxon>Streptomycetaceae</taxon>
        <taxon>Streptomyces</taxon>
    </lineage>
</organism>
<evidence type="ECO:0000256" key="17">
    <source>
        <dbReference type="SAM" id="Phobius"/>
    </source>
</evidence>
<evidence type="ECO:0000256" key="14">
    <source>
        <dbReference type="ARBA" id="ARBA00033245"/>
    </source>
</evidence>
<evidence type="ECO:0000256" key="5">
    <source>
        <dbReference type="ARBA" id="ARBA00022475"/>
    </source>
</evidence>
<dbReference type="AlphaFoldDB" id="A0A7Y7B9A1"/>
<reference evidence="19 20" key="1">
    <citation type="submission" date="2020-04" db="EMBL/GenBank/DDBJ databases">
        <title>Draft Genome Sequence of Streptomyces morookaense DSM 40503, an 8-azaguanine-producing strain.</title>
        <authorList>
            <person name="Qi J."/>
            <person name="Gao J.-M."/>
        </authorList>
    </citation>
    <scope>NUCLEOTIDE SEQUENCE [LARGE SCALE GENOMIC DNA]</scope>
    <source>
        <strain evidence="19 20">DSM 40503</strain>
    </source>
</reference>
<comment type="function">
    <text evidence="11">Required for the insertion and/or proper folding and/or complex formation of integral membrane proteins into the membrane. Involved in integration of membrane proteins that insert both dependently and independently of the Sec translocase complex, as well as at least some lipoproteins. Aids folding of multispanning membrane proteins.</text>
</comment>
<keyword evidence="9 17" id="KW-0472">Membrane</keyword>
<comment type="similarity">
    <text evidence="2">Belongs to the OXA1/ALB3/YidC family. Type 1 subfamily.</text>
</comment>
<dbReference type="PANTHER" id="PTHR12428">
    <property type="entry name" value="OXA1"/>
    <property type="match status" value="1"/>
</dbReference>
<evidence type="ECO:0000256" key="16">
    <source>
        <dbReference type="RuleBase" id="RU003945"/>
    </source>
</evidence>
<evidence type="ECO:0000259" key="18">
    <source>
        <dbReference type="Pfam" id="PF02096"/>
    </source>
</evidence>
<evidence type="ECO:0000256" key="3">
    <source>
        <dbReference type="ARBA" id="ARBA00015325"/>
    </source>
</evidence>
<comment type="subunit">
    <text evidence="12">Interacts with the Sec translocase complex via SecD. Specifically interacts with transmembrane segments of nascent integral membrane proteins during membrane integration.</text>
</comment>
<feature type="transmembrane region" description="Helical" evidence="17">
    <location>
        <begin position="147"/>
        <end position="165"/>
    </location>
</feature>
<dbReference type="PANTHER" id="PTHR12428:SF65">
    <property type="entry name" value="CYTOCHROME C OXIDASE ASSEMBLY PROTEIN COX18, MITOCHONDRIAL"/>
    <property type="match status" value="1"/>
</dbReference>
<keyword evidence="8 17" id="KW-1133">Transmembrane helix</keyword>
<dbReference type="InterPro" id="IPR001708">
    <property type="entry name" value="YidC/ALB3/OXA1/COX18"/>
</dbReference>
<dbReference type="CDD" id="cd20070">
    <property type="entry name" value="5TM_YidC_Alb3"/>
    <property type="match status" value="1"/>
</dbReference>
<dbReference type="InterPro" id="IPR047196">
    <property type="entry name" value="YidC_ALB_C"/>
</dbReference>
<feature type="transmembrane region" description="Helical" evidence="17">
    <location>
        <begin position="199"/>
        <end position="220"/>
    </location>
</feature>